<dbReference type="GeneID" id="85392210"/>
<feature type="region of interest" description="Disordered" evidence="1">
    <location>
        <begin position="35"/>
        <end position="55"/>
    </location>
</feature>
<evidence type="ECO:0000259" key="2">
    <source>
        <dbReference type="Pfam" id="PF18566"/>
    </source>
</evidence>
<dbReference type="Pfam" id="PF18566">
    <property type="entry name" value="Ldi"/>
    <property type="match status" value="1"/>
</dbReference>
<name>A0AAD8XFR3_GLOAC</name>
<evidence type="ECO:0000256" key="1">
    <source>
        <dbReference type="SAM" id="MobiDB-lite"/>
    </source>
</evidence>
<sequence>MQPMRGAARRMLPVTCRRHIPARLRLKFAPAGITSSNRKQDIESPGRSGNATPLPSRAEDGDFIVFLRLLLGRPGHLRHFHNLVTQPDNDWNLMGSQEPLQEFLDAYRYQLATMTYAAGAAHFHRQPALRSVYKTLMRQTIHKMLLRAVWAYWFTTSMAGIATDPDLKELRKPWADPVVRENIMYSGHLLVMVALYGMLFDDDEFERPGSLEFLWNPLFFGMGPEKFSYDAGSLQDAILKEMEGNGWIGVCCEPNMVFVVCNQFPLIGIRLRDARLGTSVVDDVLEKYKAAWDKKGLVGSDGLLPDAWMVKQDFTIRPKDPAWTAWGSAFMNSWNGSVVRSHYEDQVLGYVTNTEGGEIRLNPPVVGNEFRKLVKEDGAAPDSRETLQRAVRNAKEAEAEKKGGFPYTKPTFGYTVQWLSELGKNAELTALLKYADEKLGPKWERGGLYYPRNDEPFDEEMRWTHMDPFSGNAAIGYARLNVEDGQKIIWEQPWTAQDVSMRPFVDAVTLTDGVDFLRGDWSEEERMLVLTVRSWDGSTRTIKPVLRNLGPGTWNVFVDGQLRLSRALSSREDIALEVQVGHRDVDIVAVKQV</sequence>
<proteinExistence type="predicted"/>
<evidence type="ECO:0000313" key="4">
    <source>
        <dbReference type="Proteomes" id="UP001244207"/>
    </source>
</evidence>
<reference evidence="3" key="1">
    <citation type="submission" date="2021-12" db="EMBL/GenBank/DDBJ databases">
        <title>Comparative genomics, transcriptomics and evolutionary studies reveal genomic signatures of adaptation to plant cell wall in hemibiotrophic fungi.</title>
        <authorList>
            <consortium name="DOE Joint Genome Institute"/>
            <person name="Baroncelli R."/>
            <person name="Diaz J.F."/>
            <person name="Benocci T."/>
            <person name="Peng M."/>
            <person name="Battaglia E."/>
            <person name="Haridas S."/>
            <person name="Andreopoulos W."/>
            <person name="Labutti K."/>
            <person name="Pangilinan J."/>
            <person name="Floch G.L."/>
            <person name="Makela M.R."/>
            <person name="Henrissat B."/>
            <person name="Grigoriev I.V."/>
            <person name="Crouch J.A."/>
            <person name="De Vries R.P."/>
            <person name="Sukno S.A."/>
            <person name="Thon M.R."/>
        </authorList>
    </citation>
    <scope>NUCLEOTIDE SEQUENCE</scope>
    <source>
        <strain evidence="3">CBS 112980</strain>
    </source>
</reference>
<accession>A0AAD8XFR3</accession>
<dbReference type="InterPro" id="IPR041411">
    <property type="entry name" value="Ldi"/>
</dbReference>
<dbReference type="RefSeq" id="XP_060364706.1">
    <property type="nucleotide sequence ID" value="XM_060508311.1"/>
</dbReference>
<protein>
    <recommendedName>
        <fullName evidence="2">Linalool dehydratase/isomerase domain-containing protein</fullName>
    </recommendedName>
</protein>
<gene>
    <name evidence="3" type="ORF">BDZ83DRAFT_622117</name>
</gene>
<dbReference type="EMBL" id="JAHMHS010000049">
    <property type="protein sequence ID" value="KAK1724651.1"/>
    <property type="molecule type" value="Genomic_DNA"/>
</dbReference>
<keyword evidence="4" id="KW-1185">Reference proteome</keyword>
<comment type="caution">
    <text evidence="3">The sequence shown here is derived from an EMBL/GenBank/DDBJ whole genome shotgun (WGS) entry which is preliminary data.</text>
</comment>
<feature type="domain" description="Linalool dehydratase/isomerase" evidence="2">
    <location>
        <begin position="108"/>
        <end position="455"/>
    </location>
</feature>
<evidence type="ECO:0000313" key="3">
    <source>
        <dbReference type="EMBL" id="KAK1724651.1"/>
    </source>
</evidence>
<dbReference type="AlphaFoldDB" id="A0AAD8XFR3"/>
<dbReference type="Proteomes" id="UP001244207">
    <property type="component" value="Unassembled WGS sequence"/>
</dbReference>
<organism evidence="3 4">
    <name type="scientific">Glomerella acutata</name>
    <name type="common">Colletotrichum acutatum</name>
    <dbReference type="NCBI Taxonomy" id="27357"/>
    <lineage>
        <taxon>Eukaryota</taxon>
        <taxon>Fungi</taxon>
        <taxon>Dikarya</taxon>
        <taxon>Ascomycota</taxon>
        <taxon>Pezizomycotina</taxon>
        <taxon>Sordariomycetes</taxon>
        <taxon>Hypocreomycetidae</taxon>
        <taxon>Glomerellales</taxon>
        <taxon>Glomerellaceae</taxon>
        <taxon>Colletotrichum</taxon>
        <taxon>Colletotrichum acutatum species complex</taxon>
    </lineage>
</organism>